<protein>
    <submittedName>
        <fullName evidence="1">Uncharacterized protein</fullName>
    </submittedName>
</protein>
<sequence length="332" mass="36902">MRELLQQNEKIVLALRDMSLNPDVLESQLGDHELRGFYQKLIDFLQSKKKDTGYSASSPSHTTNDQPQRSLDEQVLAAASLENGALWMRLVDEARWAAYRDALIDDEDPELLLFHAEEEDSVNTLKASALEAITDLVQPPASDEKEVLEVYSSAGASDEDAEMLILLSSVHFGPSLMIAMNQGSYYVQALQDPILMASMQQLMANPKDFAITATLQEPVVREFFLKLIALSLTEVETSVFALIAFLWQTSLAHVPQDLVALHVSLVLLEGLSALADVLLRQLRVLGRALLHELRLLGREVAQVASGNTRPELTRGHLLAFRYDGSSRNDGRH</sequence>
<accession>A0A8S9TPX0</accession>
<dbReference type="AlphaFoldDB" id="A0A8S9TPX0"/>
<comment type="caution">
    <text evidence="1">The sequence shown here is derived from an EMBL/GenBank/DDBJ whole genome shotgun (WGS) entry which is preliminary data.</text>
</comment>
<organism evidence="1 2">
    <name type="scientific">Phytophthora infestans</name>
    <name type="common">Potato late blight agent</name>
    <name type="synonym">Botrytis infestans</name>
    <dbReference type="NCBI Taxonomy" id="4787"/>
    <lineage>
        <taxon>Eukaryota</taxon>
        <taxon>Sar</taxon>
        <taxon>Stramenopiles</taxon>
        <taxon>Oomycota</taxon>
        <taxon>Peronosporomycetes</taxon>
        <taxon>Peronosporales</taxon>
        <taxon>Peronosporaceae</taxon>
        <taxon>Phytophthora</taxon>
    </lineage>
</organism>
<dbReference type="Proteomes" id="UP000704712">
    <property type="component" value="Unassembled WGS sequence"/>
</dbReference>
<name>A0A8S9TPX0_PHYIN</name>
<dbReference type="EMBL" id="JAACNO010003067">
    <property type="protein sequence ID" value="KAF4128779.1"/>
    <property type="molecule type" value="Genomic_DNA"/>
</dbReference>
<evidence type="ECO:0000313" key="2">
    <source>
        <dbReference type="Proteomes" id="UP000704712"/>
    </source>
</evidence>
<reference evidence="1" key="1">
    <citation type="submission" date="2020-03" db="EMBL/GenBank/DDBJ databases">
        <title>Hybrid Assembly of Korean Phytophthora infestans isolates.</title>
        <authorList>
            <person name="Prokchorchik M."/>
            <person name="Lee Y."/>
            <person name="Seo J."/>
            <person name="Cho J.-H."/>
            <person name="Park Y.-E."/>
            <person name="Jang D.-C."/>
            <person name="Im J.-S."/>
            <person name="Choi J.-G."/>
            <person name="Park H.-J."/>
            <person name="Lee G.-B."/>
            <person name="Lee Y.-G."/>
            <person name="Hong S.-Y."/>
            <person name="Cho K."/>
            <person name="Sohn K.H."/>
        </authorList>
    </citation>
    <scope>NUCLEOTIDE SEQUENCE</scope>
    <source>
        <strain evidence="1">KR_2_A2</strain>
    </source>
</reference>
<proteinExistence type="predicted"/>
<evidence type="ECO:0000313" key="1">
    <source>
        <dbReference type="EMBL" id="KAF4128779.1"/>
    </source>
</evidence>
<gene>
    <name evidence="1" type="ORF">GN958_ATG22027</name>
</gene>